<dbReference type="Pfam" id="PF08244">
    <property type="entry name" value="Glyco_hydro_32C"/>
    <property type="match status" value="1"/>
</dbReference>
<dbReference type="Gene3D" id="2.60.120.560">
    <property type="entry name" value="Exo-inulinase, domain 1"/>
    <property type="match status" value="1"/>
</dbReference>
<keyword evidence="8" id="KW-1185">Reference proteome</keyword>
<accession>A0A7K1GJ54</accession>
<dbReference type="InterPro" id="IPR013320">
    <property type="entry name" value="ConA-like_dom_sf"/>
</dbReference>
<evidence type="ECO:0000313" key="8">
    <source>
        <dbReference type="Proteomes" id="UP000488936"/>
    </source>
</evidence>
<evidence type="ECO:0000313" key="7">
    <source>
        <dbReference type="EMBL" id="MTH28846.1"/>
    </source>
</evidence>
<evidence type="ECO:0000256" key="1">
    <source>
        <dbReference type="ARBA" id="ARBA00009902"/>
    </source>
</evidence>
<dbReference type="PANTHER" id="PTHR42800:SF1">
    <property type="entry name" value="EXOINULINASE INUD (AFU_ORTHOLOGUE AFUA_5G00480)"/>
    <property type="match status" value="1"/>
</dbReference>
<keyword evidence="2 4" id="KW-0378">Hydrolase</keyword>
<dbReference type="GO" id="GO:0005737">
    <property type="term" value="C:cytoplasm"/>
    <property type="evidence" value="ECO:0007669"/>
    <property type="project" value="TreeGrafter"/>
</dbReference>
<feature type="domain" description="Glycosyl hydrolase family 32 N-terminal" evidence="5">
    <location>
        <begin position="103"/>
        <end position="398"/>
    </location>
</feature>
<dbReference type="Pfam" id="PF00251">
    <property type="entry name" value="Glyco_hydro_32N"/>
    <property type="match status" value="1"/>
</dbReference>
<evidence type="ECO:0000259" key="5">
    <source>
        <dbReference type="Pfam" id="PF00251"/>
    </source>
</evidence>
<evidence type="ECO:0000256" key="3">
    <source>
        <dbReference type="ARBA" id="ARBA00023295"/>
    </source>
</evidence>
<dbReference type="InterPro" id="IPR013148">
    <property type="entry name" value="Glyco_hydro_32_N"/>
</dbReference>
<dbReference type="RefSeq" id="WP_155034831.1">
    <property type="nucleotide sequence ID" value="NZ_JAYMMG010000009.1"/>
</dbReference>
<name>A0A7K1GJ54_9FLAO</name>
<evidence type="ECO:0008006" key="9">
    <source>
        <dbReference type="Google" id="ProtNLM"/>
    </source>
</evidence>
<evidence type="ECO:0000256" key="2">
    <source>
        <dbReference type="ARBA" id="ARBA00022801"/>
    </source>
</evidence>
<dbReference type="OrthoDB" id="9759709at2"/>
<gene>
    <name evidence="7" type="ORF">GJV77_02775</name>
</gene>
<dbReference type="Proteomes" id="UP000488936">
    <property type="component" value="Unassembled WGS sequence"/>
</dbReference>
<dbReference type="SMART" id="SM00640">
    <property type="entry name" value="Glyco_32"/>
    <property type="match status" value="1"/>
</dbReference>
<comment type="similarity">
    <text evidence="1 4">Belongs to the glycosyl hydrolase 32 family.</text>
</comment>
<dbReference type="PANTHER" id="PTHR42800">
    <property type="entry name" value="EXOINULINASE INUD (AFU_ORTHOLOGUE AFUA_5G00480)"/>
    <property type="match status" value="1"/>
</dbReference>
<dbReference type="EMBL" id="WMJY01000004">
    <property type="protein sequence ID" value="MTH28846.1"/>
    <property type="molecule type" value="Genomic_DNA"/>
</dbReference>
<evidence type="ECO:0000256" key="4">
    <source>
        <dbReference type="RuleBase" id="RU362110"/>
    </source>
</evidence>
<proteinExistence type="inferred from homology"/>
<comment type="caution">
    <text evidence="7">The sequence shown here is derived from an EMBL/GenBank/DDBJ whole genome shotgun (WGS) entry which is preliminary data.</text>
</comment>
<protein>
    <recommendedName>
        <fullName evidence="9">Glycoside hydrolase family 32 protein</fullName>
    </recommendedName>
</protein>
<dbReference type="Gene3D" id="2.115.10.20">
    <property type="entry name" value="Glycosyl hydrolase domain, family 43"/>
    <property type="match status" value="1"/>
</dbReference>
<reference evidence="7 8" key="1">
    <citation type="journal article" date="2006" name="Int. J. Syst. Evol. Microbiol.">
        <title>Myroides pelagicus sp. nov., isolated from seawater in Thailand.</title>
        <authorList>
            <person name="Yoon J."/>
            <person name="Maneerat S."/>
            <person name="Kawai F."/>
            <person name="Yokota A."/>
        </authorList>
    </citation>
    <scope>NUCLEOTIDE SEQUENCE [LARGE SCALE GENOMIC DNA]</scope>
    <source>
        <strain evidence="7 8">SM1T</strain>
    </source>
</reference>
<dbReference type="InterPro" id="IPR013189">
    <property type="entry name" value="Glyco_hydro_32_C"/>
</dbReference>
<dbReference type="InterPro" id="IPR023296">
    <property type="entry name" value="Glyco_hydro_beta-prop_sf"/>
</dbReference>
<sequence length="565" mass="64580">MNYNTQISFVVENNFLLIPTNTKEEESILEIVDSKKKIILQFKARIDTTSKGDLLPIEISKHRGKELTLNIHSANPIVSAHLSLEQASISPKRNKLAHHPIGHLAIEQYPLGTPCGLFVFKNEYLLFSPYKSKDHSDVYQGWVVAKSSNLMHWRVNSLPLQLNPISTFKSSHIVLDTENISNLGKNTILAYFTNSSEDYSVYLAYKKEGDTSFIPFGNSILTISSTYSSIDGLKVTYHKQTSQWVMTICTDYSIVFYESKDLINWNILSEFKHRGLLASEKWKNPTLQTLRYGKQEKWVLLITKDNVQKQIEPQTYYFVGDFDGTTFSGDKHATLLPLDYGTDNAGGVIIHTKNKEKPIYIGYMSNPIYAKELFLNKVPSTMTYPRTLDLTKAKKQYVIASYTAKETKVLRVEKNTLSSRLLDKTICLKSILEDNNGTFELIIDFDIIDVDTKYFKLNLSNEVNEHLSYLFHFENNELIADRSQSDHAHLISKLTSIPIKGSLFEIKKYKVKLVIDKTSAELFINKGKVTMTQQIFPNEPYNTLTLGIENGAIDITKLNIYRLER</sequence>
<organism evidence="7 8">
    <name type="scientific">Myroides pelagicus</name>
    <dbReference type="NCBI Taxonomy" id="270914"/>
    <lineage>
        <taxon>Bacteria</taxon>
        <taxon>Pseudomonadati</taxon>
        <taxon>Bacteroidota</taxon>
        <taxon>Flavobacteriia</taxon>
        <taxon>Flavobacteriales</taxon>
        <taxon>Flavobacteriaceae</taxon>
        <taxon>Myroides</taxon>
    </lineage>
</organism>
<dbReference type="GO" id="GO:0004575">
    <property type="term" value="F:sucrose alpha-glucosidase activity"/>
    <property type="evidence" value="ECO:0007669"/>
    <property type="project" value="TreeGrafter"/>
</dbReference>
<dbReference type="InterPro" id="IPR001362">
    <property type="entry name" value="Glyco_hydro_32"/>
</dbReference>
<evidence type="ECO:0000259" key="6">
    <source>
        <dbReference type="Pfam" id="PF08244"/>
    </source>
</evidence>
<dbReference type="SUPFAM" id="SSF75005">
    <property type="entry name" value="Arabinanase/levansucrase/invertase"/>
    <property type="match status" value="1"/>
</dbReference>
<feature type="domain" description="Glycosyl hydrolase family 32 C-terminal" evidence="6">
    <location>
        <begin position="411"/>
        <end position="561"/>
    </location>
</feature>
<keyword evidence="3 4" id="KW-0326">Glycosidase</keyword>
<dbReference type="GO" id="GO:0005987">
    <property type="term" value="P:sucrose catabolic process"/>
    <property type="evidence" value="ECO:0007669"/>
    <property type="project" value="TreeGrafter"/>
</dbReference>
<dbReference type="AlphaFoldDB" id="A0A7K1GJ54"/>
<dbReference type="SUPFAM" id="SSF49899">
    <property type="entry name" value="Concanavalin A-like lectins/glucanases"/>
    <property type="match status" value="1"/>
</dbReference>